<sequence length="393" mass="44499">MKHSAIIALKCGTQNYEWGVKGPKSLVAALRRRCDPKFEIKEDISYAELWMGTHPKLESQVRTAQGMVPLSIFLKENQLPGLKYLFKVLSVEKALSIQVHPDKNSAVNLHSKFPNIYQDNNHKPEMAIAISNFKALIGFRPLSEAKELIKDIPSLNNYFNIAQACDERETLKKIVSELVKLDNNALKGIFDEILASQNTDMITETFKTLFEQYKYDIGCLFLFLMNFVELKPGEAIVIGPGVPHCYLKGDIVECMANSDNVIRLGLTGKHKDVNTMLQLTDFTPYNAQHFKPETVVLDCKADTKSTTVQYKSGFDEFDIYKIHVAPRDRQVSIGVKASSIMIVISGASKVQITSKWDEKWKIRKGDVFLIKLDATLLFEDVKEELLVYIAQQN</sequence>
<dbReference type="Proteomes" id="UP000031668">
    <property type="component" value="Unassembled WGS sequence"/>
</dbReference>
<name>A0A0C2MY45_THEKT</name>
<dbReference type="PROSITE" id="PS00965">
    <property type="entry name" value="PMI_I_1"/>
    <property type="match status" value="1"/>
</dbReference>
<evidence type="ECO:0000256" key="9">
    <source>
        <dbReference type="PIRSR" id="PIRSR001480-2"/>
    </source>
</evidence>
<keyword evidence="7 11" id="KW-0413">Isomerase</keyword>
<protein>
    <recommendedName>
        <fullName evidence="4">mannose-6-phosphate isomerase</fullName>
        <ecNumber evidence="4">5.3.1.8</ecNumber>
    </recommendedName>
</protein>
<evidence type="ECO:0000313" key="12">
    <source>
        <dbReference type="Proteomes" id="UP000031668"/>
    </source>
</evidence>
<feature type="active site" evidence="8">
    <location>
        <position position="263"/>
    </location>
</feature>
<dbReference type="GO" id="GO:0008270">
    <property type="term" value="F:zinc ion binding"/>
    <property type="evidence" value="ECO:0007669"/>
    <property type="project" value="InterPro"/>
</dbReference>
<dbReference type="Pfam" id="PF20511">
    <property type="entry name" value="PMI_typeI_cat"/>
    <property type="match status" value="1"/>
</dbReference>
<dbReference type="Gene3D" id="1.10.441.10">
    <property type="entry name" value="Phosphomannose Isomerase, domain 2"/>
    <property type="match status" value="1"/>
</dbReference>
<feature type="binding site" evidence="9">
    <location>
        <position position="125"/>
    </location>
    <ligand>
        <name>Zn(2+)</name>
        <dbReference type="ChEBI" id="CHEBI:29105"/>
    </ligand>
</feature>
<evidence type="ECO:0000256" key="6">
    <source>
        <dbReference type="ARBA" id="ARBA00022833"/>
    </source>
</evidence>
<dbReference type="InterPro" id="IPR014710">
    <property type="entry name" value="RmlC-like_jellyroll"/>
</dbReference>
<evidence type="ECO:0000259" key="10">
    <source>
        <dbReference type="Pfam" id="PF20511"/>
    </source>
</evidence>
<dbReference type="GO" id="GO:0005975">
    <property type="term" value="P:carbohydrate metabolic process"/>
    <property type="evidence" value="ECO:0007669"/>
    <property type="project" value="InterPro"/>
</dbReference>
<dbReference type="InterPro" id="IPR011051">
    <property type="entry name" value="RmlC_Cupin_sf"/>
</dbReference>
<feature type="binding site" evidence="9">
    <location>
        <position position="100"/>
    </location>
    <ligand>
        <name>Zn(2+)</name>
        <dbReference type="ChEBI" id="CHEBI:29105"/>
    </ligand>
</feature>
<dbReference type="InterPro" id="IPR001250">
    <property type="entry name" value="Man6P_Isoase-1"/>
</dbReference>
<evidence type="ECO:0000256" key="3">
    <source>
        <dbReference type="ARBA" id="ARBA00010772"/>
    </source>
</evidence>
<keyword evidence="12" id="KW-1185">Reference proteome</keyword>
<comment type="catalytic activity">
    <reaction evidence="1">
        <text>D-mannose 6-phosphate = D-fructose 6-phosphate</text>
        <dbReference type="Rhea" id="RHEA:12356"/>
        <dbReference type="ChEBI" id="CHEBI:58735"/>
        <dbReference type="ChEBI" id="CHEBI:61527"/>
        <dbReference type="EC" id="5.3.1.8"/>
    </reaction>
</comment>
<keyword evidence="6 9" id="KW-0862">Zinc</keyword>
<comment type="caution">
    <text evidence="11">The sequence shown here is derived from an EMBL/GenBank/DDBJ whole genome shotgun (WGS) entry which is preliminary data.</text>
</comment>
<dbReference type="EC" id="5.3.1.8" evidence="4"/>
<comment type="similarity">
    <text evidence="3">Belongs to the mannose-6-phosphate isomerase type 1 family.</text>
</comment>
<dbReference type="PANTHER" id="PTHR10309">
    <property type="entry name" value="MANNOSE-6-PHOSPHATE ISOMERASE"/>
    <property type="match status" value="1"/>
</dbReference>
<evidence type="ECO:0000256" key="5">
    <source>
        <dbReference type="ARBA" id="ARBA00022723"/>
    </source>
</evidence>
<dbReference type="GO" id="GO:0005829">
    <property type="term" value="C:cytosol"/>
    <property type="evidence" value="ECO:0007669"/>
    <property type="project" value="TreeGrafter"/>
</dbReference>
<dbReference type="InterPro" id="IPR046457">
    <property type="entry name" value="PMI_typeI_cat"/>
</dbReference>
<comment type="pathway">
    <text evidence="2">Nucleotide-sugar biosynthesis; GDP-alpha-D-mannose biosynthesis; alpha-D-mannose 1-phosphate from D-fructose 6-phosphate: step 1/2.</text>
</comment>
<dbReference type="UniPathway" id="UPA00126">
    <property type="reaction ID" value="UER00423"/>
</dbReference>
<evidence type="ECO:0000256" key="2">
    <source>
        <dbReference type="ARBA" id="ARBA00004666"/>
    </source>
</evidence>
<dbReference type="InterPro" id="IPR016305">
    <property type="entry name" value="Mannose-6-P_Isomerase"/>
</dbReference>
<dbReference type="GO" id="GO:0004476">
    <property type="term" value="F:mannose-6-phosphate isomerase activity"/>
    <property type="evidence" value="ECO:0007669"/>
    <property type="project" value="UniProtKB-EC"/>
</dbReference>
<dbReference type="SUPFAM" id="SSF51182">
    <property type="entry name" value="RmlC-like cupins"/>
    <property type="match status" value="1"/>
</dbReference>
<proteinExistence type="inferred from homology"/>
<dbReference type="OrthoDB" id="6605218at2759"/>
<dbReference type="CDD" id="cd07011">
    <property type="entry name" value="cupin_PMI_type_I_N"/>
    <property type="match status" value="1"/>
</dbReference>
<dbReference type="PRINTS" id="PR00714">
    <property type="entry name" value="MAN6PISMRASE"/>
</dbReference>
<dbReference type="GO" id="GO:0009298">
    <property type="term" value="P:GDP-mannose biosynthetic process"/>
    <property type="evidence" value="ECO:0007669"/>
    <property type="project" value="UniProtKB-UniPathway"/>
</dbReference>
<dbReference type="AlphaFoldDB" id="A0A0C2MY45"/>
<dbReference type="NCBIfam" id="TIGR00218">
    <property type="entry name" value="manA"/>
    <property type="match status" value="1"/>
</dbReference>
<dbReference type="Gene3D" id="2.60.120.10">
    <property type="entry name" value="Jelly Rolls"/>
    <property type="match status" value="2"/>
</dbReference>
<reference evidence="11 12" key="1">
    <citation type="journal article" date="2014" name="Genome Biol. Evol.">
        <title>The genome of the myxosporean Thelohanellus kitauei shows adaptations to nutrient acquisition within its fish host.</title>
        <authorList>
            <person name="Yang Y."/>
            <person name="Xiong J."/>
            <person name="Zhou Z."/>
            <person name="Huo F."/>
            <person name="Miao W."/>
            <person name="Ran C."/>
            <person name="Liu Y."/>
            <person name="Zhang J."/>
            <person name="Feng J."/>
            <person name="Wang M."/>
            <person name="Wang M."/>
            <person name="Wang L."/>
            <person name="Yao B."/>
        </authorList>
    </citation>
    <scope>NUCLEOTIDE SEQUENCE [LARGE SCALE GENOMIC DNA]</scope>
    <source>
        <strain evidence="11">Wuqing</strain>
    </source>
</reference>
<dbReference type="EMBL" id="JWZT01001317">
    <property type="protein sequence ID" value="KII72241.1"/>
    <property type="molecule type" value="Genomic_DNA"/>
</dbReference>
<accession>A0A0C2MY45</accession>
<organism evidence="11 12">
    <name type="scientific">Thelohanellus kitauei</name>
    <name type="common">Myxosporean</name>
    <dbReference type="NCBI Taxonomy" id="669202"/>
    <lineage>
        <taxon>Eukaryota</taxon>
        <taxon>Metazoa</taxon>
        <taxon>Cnidaria</taxon>
        <taxon>Myxozoa</taxon>
        <taxon>Myxosporea</taxon>
        <taxon>Bivalvulida</taxon>
        <taxon>Platysporina</taxon>
        <taxon>Myxobolidae</taxon>
        <taxon>Thelohanellus</taxon>
    </lineage>
</organism>
<feature type="binding site" evidence="9">
    <location>
        <position position="244"/>
    </location>
    <ligand>
        <name>Zn(2+)</name>
        <dbReference type="ChEBI" id="CHEBI:29105"/>
    </ligand>
</feature>
<dbReference type="PIRSF" id="PIRSF001480">
    <property type="entry name" value="Mannose-6-phosphate_isomerase"/>
    <property type="match status" value="1"/>
</dbReference>
<feature type="domain" description="Phosphomannose isomerase type I catalytic" evidence="10">
    <location>
        <begin position="7"/>
        <end position="142"/>
    </location>
</feature>
<comment type="cofactor">
    <cofactor evidence="9">
        <name>Zn(2+)</name>
        <dbReference type="ChEBI" id="CHEBI:29105"/>
    </cofactor>
    <text evidence="9">Binds 1 zinc ion per subunit.</text>
</comment>
<gene>
    <name evidence="11" type="ORF">RF11_08663</name>
</gene>
<dbReference type="InterPro" id="IPR018050">
    <property type="entry name" value="Pmannose_isomerase-type1_CS"/>
</dbReference>
<evidence type="ECO:0000256" key="7">
    <source>
        <dbReference type="ARBA" id="ARBA00023235"/>
    </source>
</evidence>
<evidence type="ECO:0000313" key="11">
    <source>
        <dbReference type="EMBL" id="KII72241.1"/>
    </source>
</evidence>
<dbReference type="OMA" id="DIGLFCG"/>
<evidence type="ECO:0000256" key="8">
    <source>
        <dbReference type="PIRSR" id="PIRSR001480-1"/>
    </source>
</evidence>
<evidence type="ECO:0000256" key="1">
    <source>
        <dbReference type="ARBA" id="ARBA00000757"/>
    </source>
</evidence>
<keyword evidence="5 9" id="KW-0479">Metal-binding</keyword>
<evidence type="ECO:0000256" key="4">
    <source>
        <dbReference type="ARBA" id="ARBA00011956"/>
    </source>
</evidence>
<feature type="binding site" evidence="9">
    <location>
        <position position="98"/>
    </location>
    <ligand>
        <name>Zn(2+)</name>
        <dbReference type="ChEBI" id="CHEBI:29105"/>
    </ligand>
</feature>
<dbReference type="PANTHER" id="PTHR10309:SF0">
    <property type="entry name" value="MANNOSE-6-PHOSPHATE ISOMERASE"/>
    <property type="match status" value="1"/>
</dbReference>